<keyword evidence="2" id="KW-1185">Reference proteome</keyword>
<evidence type="ECO:0000313" key="1">
    <source>
        <dbReference type="EMBL" id="NHT75088.1"/>
    </source>
</evidence>
<dbReference type="EMBL" id="JAANCM010000002">
    <property type="protein sequence ID" value="NHT75088.1"/>
    <property type="molecule type" value="Genomic_DNA"/>
</dbReference>
<dbReference type="InterPro" id="IPR006448">
    <property type="entry name" value="Phage_term_ssu_P27"/>
</dbReference>
<gene>
    <name evidence="1" type="ORF">G8E10_04865</name>
</gene>
<dbReference type="AlphaFoldDB" id="A0AA43ZC28"/>
<name>A0AA43ZC28_9HYPH</name>
<dbReference type="Proteomes" id="UP001155840">
    <property type="component" value="Unassembled WGS sequence"/>
</dbReference>
<organism evidence="1 2">
    <name type="scientific">Ferranicluibacter rubi</name>
    <dbReference type="NCBI Taxonomy" id="2715133"/>
    <lineage>
        <taxon>Bacteria</taxon>
        <taxon>Pseudomonadati</taxon>
        <taxon>Pseudomonadota</taxon>
        <taxon>Alphaproteobacteria</taxon>
        <taxon>Hyphomicrobiales</taxon>
        <taxon>Rhizobiaceae</taxon>
        <taxon>Ferranicluibacter</taxon>
    </lineage>
</organism>
<dbReference type="Pfam" id="PF05119">
    <property type="entry name" value="Terminase_4"/>
    <property type="match status" value="1"/>
</dbReference>
<evidence type="ECO:0000313" key="2">
    <source>
        <dbReference type="Proteomes" id="UP001155840"/>
    </source>
</evidence>
<comment type="caution">
    <text evidence="1">The sequence shown here is derived from an EMBL/GenBank/DDBJ whole genome shotgun (WGS) entry which is preliminary data.</text>
</comment>
<accession>A0AA43ZC28</accession>
<reference evidence="1" key="1">
    <citation type="submission" date="2020-03" db="EMBL/GenBank/DDBJ databases">
        <title>Ferranicluibacter endophyticum gen. nov., sp. nov., a new genus isolated from Rubus ulmifolius Schott. stem.</title>
        <authorList>
            <person name="Roca-Couso R."/>
            <person name="Flores-Felix J.D."/>
            <person name="Igual J.M."/>
            <person name="Rivas R."/>
        </authorList>
    </citation>
    <scope>NUCLEOTIDE SEQUENCE</scope>
    <source>
        <strain evidence="1">CRRU44</strain>
    </source>
</reference>
<protein>
    <submittedName>
        <fullName evidence="1">P27 family phage terminase small subunit</fullName>
    </submittedName>
</protein>
<sequence>MSGEPVKPPDHLRPATRRWFAAVLRDFALEDHHVRLLTRAAEAWDRGDEAREAIAAYGLTFNDRFGTPRARPEVAIERDSRTGFARLLRELDLDIAGPETVRPPALRSNRR</sequence>
<proteinExistence type="predicted"/>